<evidence type="ECO:0000313" key="3">
    <source>
        <dbReference type="Proteomes" id="UP001235343"/>
    </source>
</evidence>
<feature type="region of interest" description="Disordered" evidence="1">
    <location>
        <begin position="21"/>
        <end position="64"/>
    </location>
</feature>
<proteinExistence type="predicted"/>
<evidence type="ECO:0000256" key="1">
    <source>
        <dbReference type="SAM" id="MobiDB-lite"/>
    </source>
</evidence>
<evidence type="ECO:0000313" key="2">
    <source>
        <dbReference type="EMBL" id="MDL4843100.1"/>
    </source>
</evidence>
<dbReference type="RefSeq" id="WP_285934392.1">
    <property type="nucleotide sequence ID" value="NZ_JASTZU010000063.1"/>
</dbReference>
<reference evidence="2 3" key="1">
    <citation type="submission" date="2023-06" db="EMBL/GenBank/DDBJ databases">
        <title>Aquibacillus rhizosphaerae LR5S19.</title>
        <authorList>
            <person name="Sun J.-Q."/>
        </authorList>
    </citation>
    <scope>NUCLEOTIDE SEQUENCE [LARGE SCALE GENOMIC DNA]</scope>
    <source>
        <strain evidence="2 3">LR5S19</strain>
    </source>
</reference>
<dbReference type="Proteomes" id="UP001235343">
    <property type="component" value="Unassembled WGS sequence"/>
</dbReference>
<comment type="caution">
    <text evidence="2">The sequence shown here is derived from an EMBL/GenBank/DDBJ whole genome shotgun (WGS) entry which is preliminary data.</text>
</comment>
<dbReference type="PROSITE" id="PS51257">
    <property type="entry name" value="PROKAR_LIPOPROTEIN"/>
    <property type="match status" value="1"/>
</dbReference>
<protein>
    <submittedName>
        <fullName evidence="2">Uncharacterized protein</fullName>
    </submittedName>
</protein>
<sequence length="416" mass="47508">MRILICFLTITSLVLVGCNQEESPSENNTETQEDKNNNQDQSTDSNSNSEQTNEDETSIPNLTKEKAQDILSTYKETFSVETTNGNVNNYDTKEELSNHYQTIMSKELATSFINDFYRMDNGQLQLLATEAPSWLDSSKSFQLEQIDNKTYHVTQEQSNELIGHRNLIFELIYNGDNWIVQSVKSEDLGEISKENAKTTVLNFTSEEVEVSFSHEQNNRYVYKVTNDKKETWYSVDKLSGQVMMSQTENGDPVDLTGIKNMSIEIVEALANENLAKVSTFVHSEKGLLISPYQYIEDNAVRFEKETVTNLYSNNTVYRWGVEDGSGKPMESTAREYFERYKDFTNPDKILINNIKQRGNTVNNIKDKFPNSHVVEFHNTGTKANSHMDWSSLYVVLEKGEHGTLQLVALVSGEWTI</sequence>
<organism evidence="2 3">
    <name type="scientific">Aquibacillus rhizosphaerae</name>
    <dbReference type="NCBI Taxonomy" id="3051431"/>
    <lineage>
        <taxon>Bacteria</taxon>
        <taxon>Bacillati</taxon>
        <taxon>Bacillota</taxon>
        <taxon>Bacilli</taxon>
        <taxon>Bacillales</taxon>
        <taxon>Bacillaceae</taxon>
        <taxon>Aquibacillus</taxon>
    </lineage>
</organism>
<gene>
    <name evidence="2" type="ORF">QQS35_21920</name>
</gene>
<feature type="compositionally biased region" description="Polar residues" evidence="1">
    <location>
        <begin position="21"/>
        <end position="30"/>
    </location>
</feature>
<dbReference type="EMBL" id="JASTZU010000063">
    <property type="protein sequence ID" value="MDL4843100.1"/>
    <property type="molecule type" value="Genomic_DNA"/>
</dbReference>
<keyword evidence="3" id="KW-1185">Reference proteome</keyword>
<name>A0ABT7LER8_9BACI</name>
<accession>A0ABT7LER8</accession>
<feature type="compositionally biased region" description="Low complexity" evidence="1">
    <location>
        <begin position="38"/>
        <end position="51"/>
    </location>
</feature>